<organism evidence="2 3">
    <name type="scientific">Kutzneria buriramensis</name>
    <dbReference type="NCBI Taxonomy" id="1045776"/>
    <lineage>
        <taxon>Bacteria</taxon>
        <taxon>Bacillati</taxon>
        <taxon>Actinomycetota</taxon>
        <taxon>Actinomycetes</taxon>
        <taxon>Pseudonocardiales</taxon>
        <taxon>Pseudonocardiaceae</taxon>
        <taxon>Kutzneria</taxon>
    </lineage>
</organism>
<accession>A0A3E0HAX7</accession>
<protein>
    <submittedName>
        <fullName evidence="2">Uncharacterized protein</fullName>
    </submittedName>
</protein>
<feature type="transmembrane region" description="Helical" evidence="1">
    <location>
        <begin position="86"/>
        <end position="107"/>
    </location>
</feature>
<evidence type="ECO:0000313" key="2">
    <source>
        <dbReference type="EMBL" id="REH41209.1"/>
    </source>
</evidence>
<feature type="transmembrane region" description="Helical" evidence="1">
    <location>
        <begin position="56"/>
        <end position="79"/>
    </location>
</feature>
<feature type="transmembrane region" description="Helical" evidence="1">
    <location>
        <begin position="153"/>
        <end position="173"/>
    </location>
</feature>
<name>A0A3E0HAX7_9PSEU</name>
<dbReference type="AlphaFoldDB" id="A0A3E0HAX7"/>
<keyword evidence="3" id="KW-1185">Reference proteome</keyword>
<dbReference type="RefSeq" id="WP_170217873.1">
    <property type="nucleotide sequence ID" value="NZ_CP144375.1"/>
</dbReference>
<dbReference type="Proteomes" id="UP000256269">
    <property type="component" value="Unassembled WGS sequence"/>
</dbReference>
<evidence type="ECO:0000313" key="3">
    <source>
        <dbReference type="Proteomes" id="UP000256269"/>
    </source>
</evidence>
<feature type="transmembrane region" description="Helical" evidence="1">
    <location>
        <begin position="12"/>
        <end position="36"/>
    </location>
</feature>
<feature type="transmembrane region" description="Helical" evidence="1">
    <location>
        <begin position="113"/>
        <end position="132"/>
    </location>
</feature>
<sequence length="216" mass="23465">MTRKTWRQLTVWLHVLTAVGWMTQALALLSLLALALADPVQRPAAMAMAARLDWTVLAQLANIAAFTGLMLSAATPWGFVKHWWVAVKFAITLPLLNICAVVLAPLIRDGQAPGLLAATAVVLAVALGYQTWLSVAKPWGRTRWYSMQETAPAWVFAATIVVAFADMAIGYAVSFPTPTISLLFLLGYVAYAAIQRRSTARVNPLATSSTTWRAAR</sequence>
<reference evidence="2 3" key="1">
    <citation type="submission" date="2018-08" db="EMBL/GenBank/DDBJ databases">
        <title>Genomic Encyclopedia of Archaeal and Bacterial Type Strains, Phase II (KMG-II): from individual species to whole genera.</title>
        <authorList>
            <person name="Goeker M."/>
        </authorList>
    </citation>
    <scope>NUCLEOTIDE SEQUENCE [LARGE SCALE GENOMIC DNA]</scope>
    <source>
        <strain evidence="2 3">DSM 45791</strain>
    </source>
</reference>
<proteinExistence type="predicted"/>
<keyword evidence="1" id="KW-0472">Membrane</keyword>
<comment type="caution">
    <text evidence="2">The sequence shown here is derived from an EMBL/GenBank/DDBJ whole genome shotgun (WGS) entry which is preliminary data.</text>
</comment>
<keyword evidence="1" id="KW-0812">Transmembrane</keyword>
<dbReference type="EMBL" id="QUNO01000012">
    <property type="protein sequence ID" value="REH41209.1"/>
    <property type="molecule type" value="Genomic_DNA"/>
</dbReference>
<feature type="transmembrane region" description="Helical" evidence="1">
    <location>
        <begin position="179"/>
        <end position="194"/>
    </location>
</feature>
<gene>
    <name evidence="2" type="ORF">BCF44_112293</name>
</gene>
<keyword evidence="1" id="KW-1133">Transmembrane helix</keyword>
<evidence type="ECO:0000256" key="1">
    <source>
        <dbReference type="SAM" id="Phobius"/>
    </source>
</evidence>